<feature type="transmembrane region" description="Helical" evidence="10">
    <location>
        <begin position="142"/>
        <end position="175"/>
    </location>
</feature>
<keyword evidence="11" id="KW-0012">Acyltransferase</keyword>
<comment type="function">
    <text evidence="10">Catalyzes the transfer of an acyl group from acyl-phosphate (acyl-PO(4)) to glycerol-3-phosphate (G3P) to form lysophosphatidic acid (LPA). This enzyme utilizes acyl-phosphate as fatty acyl donor, but not acyl-CoA or acyl-ACP.</text>
</comment>
<dbReference type="GO" id="GO:0008654">
    <property type="term" value="P:phospholipid biosynthetic process"/>
    <property type="evidence" value="ECO:0007669"/>
    <property type="project" value="UniProtKB-UniRule"/>
</dbReference>
<evidence type="ECO:0000256" key="10">
    <source>
        <dbReference type="HAMAP-Rule" id="MF_01043"/>
    </source>
</evidence>
<dbReference type="GO" id="GO:0043772">
    <property type="term" value="F:acyl-phosphate glycerol-3-phosphate acyltransferase activity"/>
    <property type="evidence" value="ECO:0007669"/>
    <property type="project" value="UniProtKB-UniRule"/>
</dbReference>
<dbReference type="OrthoDB" id="9777124at2"/>
<comment type="subcellular location">
    <subcellularLocation>
        <location evidence="10">Cell membrane</location>
        <topology evidence="10">Multi-pass membrane protein</topology>
    </subcellularLocation>
</comment>
<name>A0A3Q9BLR7_9LACT</name>
<feature type="transmembrane region" description="Helical" evidence="10">
    <location>
        <begin position="51"/>
        <end position="77"/>
    </location>
</feature>
<comment type="pathway">
    <text evidence="10">Lipid metabolism; phospholipid metabolism.</text>
</comment>
<keyword evidence="5 10" id="KW-1133">Transmembrane helix</keyword>
<dbReference type="HAMAP" id="MF_01043">
    <property type="entry name" value="PlsY"/>
    <property type="match status" value="1"/>
</dbReference>
<keyword evidence="8 10" id="KW-0594">Phospholipid biosynthesis</keyword>
<evidence type="ECO:0000256" key="3">
    <source>
        <dbReference type="ARBA" id="ARBA00022679"/>
    </source>
</evidence>
<evidence type="ECO:0000256" key="1">
    <source>
        <dbReference type="ARBA" id="ARBA00022475"/>
    </source>
</evidence>
<dbReference type="SMART" id="SM01207">
    <property type="entry name" value="G3P_acyltransf"/>
    <property type="match status" value="1"/>
</dbReference>
<sequence>MNQVISLITIIAAYLLGSIPSGVWIGKLFYHKDIREFGSGNMGTTNTFRVLGTKAGIIVLIMDILKGSIATLLPIWFGLPIHPLLTGVVASIGHTLPIFASFRGGKAVATSAGIILAYNPLFFTLAIICFLIYLFISSMVSFASIVACLTAIVISFFMGDVWLIVVTVSLTSYIIYRHRANIQRIKEGTETMVPFGLRYNKSKGPK</sequence>
<dbReference type="EMBL" id="CP034465">
    <property type="protein sequence ID" value="AZP05376.1"/>
    <property type="molecule type" value="Genomic_DNA"/>
</dbReference>
<accession>A0A3Q9BLR7</accession>
<keyword evidence="1 10" id="KW-1003">Cell membrane</keyword>
<dbReference type="PANTHER" id="PTHR30309:SF0">
    <property type="entry name" value="GLYCEROL-3-PHOSPHATE ACYLTRANSFERASE-RELATED"/>
    <property type="match status" value="1"/>
</dbReference>
<comment type="subunit">
    <text evidence="10">Probably interacts with PlsX.</text>
</comment>
<keyword evidence="9 10" id="KW-1208">Phospholipid metabolism</keyword>
<dbReference type="InterPro" id="IPR003811">
    <property type="entry name" value="G3P_acylTferase_PlsY"/>
</dbReference>
<keyword evidence="6 10" id="KW-0443">Lipid metabolism</keyword>
<keyword evidence="2 10" id="KW-0444">Lipid biosynthesis</keyword>
<dbReference type="PANTHER" id="PTHR30309">
    <property type="entry name" value="INNER MEMBRANE PROTEIN YGIH"/>
    <property type="match status" value="1"/>
</dbReference>
<evidence type="ECO:0000256" key="5">
    <source>
        <dbReference type="ARBA" id="ARBA00022989"/>
    </source>
</evidence>
<evidence type="ECO:0000256" key="2">
    <source>
        <dbReference type="ARBA" id="ARBA00022516"/>
    </source>
</evidence>
<evidence type="ECO:0000313" key="12">
    <source>
        <dbReference type="Proteomes" id="UP000273326"/>
    </source>
</evidence>
<dbReference type="EC" id="2.3.1.275" evidence="10"/>
<evidence type="ECO:0000256" key="4">
    <source>
        <dbReference type="ARBA" id="ARBA00022692"/>
    </source>
</evidence>
<comment type="catalytic activity">
    <reaction evidence="10">
        <text>an acyl phosphate + sn-glycerol 3-phosphate = a 1-acyl-sn-glycero-3-phosphate + phosphate</text>
        <dbReference type="Rhea" id="RHEA:34075"/>
        <dbReference type="ChEBI" id="CHEBI:43474"/>
        <dbReference type="ChEBI" id="CHEBI:57597"/>
        <dbReference type="ChEBI" id="CHEBI:57970"/>
        <dbReference type="ChEBI" id="CHEBI:59918"/>
        <dbReference type="EC" id="2.3.1.275"/>
    </reaction>
</comment>
<evidence type="ECO:0000256" key="8">
    <source>
        <dbReference type="ARBA" id="ARBA00023209"/>
    </source>
</evidence>
<dbReference type="AlphaFoldDB" id="A0A3Q9BLR7"/>
<evidence type="ECO:0000313" key="11">
    <source>
        <dbReference type="EMBL" id="AZP05376.1"/>
    </source>
</evidence>
<keyword evidence="12" id="KW-1185">Reference proteome</keyword>
<dbReference type="KEGG" id="jeh:EJN90_12385"/>
<evidence type="ECO:0000256" key="9">
    <source>
        <dbReference type="ARBA" id="ARBA00023264"/>
    </source>
</evidence>
<evidence type="ECO:0000256" key="6">
    <source>
        <dbReference type="ARBA" id="ARBA00023098"/>
    </source>
</evidence>
<dbReference type="NCBIfam" id="TIGR00023">
    <property type="entry name" value="glycerol-3-phosphate 1-O-acyltransferase PlsY"/>
    <property type="match status" value="1"/>
</dbReference>
<keyword evidence="4 10" id="KW-0812">Transmembrane</keyword>
<dbReference type="UniPathway" id="UPA00085"/>
<dbReference type="GO" id="GO:0005886">
    <property type="term" value="C:plasma membrane"/>
    <property type="evidence" value="ECO:0007669"/>
    <property type="project" value="UniProtKB-SubCell"/>
</dbReference>
<feature type="transmembrane region" description="Helical" evidence="10">
    <location>
        <begin position="6"/>
        <end position="30"/>
    </location>
</feature>
<dbReference type="Pfam" id="PF02660">
    <property type="entry name" value="G3P_acyltransf"/>
    <property type="match status" value="1"/>
</dbReference>
<comment type="similarity">
    <text evidence="10">Belongs to the PlsY family.</text>
</comment>
<feature type="transmembrane region" description="Helical" evidence="10">
    <location>
        <begin position="83"/>
        <end position="102"/>
    </location>
</feature>
<keyword evidence="3 10" id="KW-0808">Transferase</keyword>
<evidence type="ECO:0000256" key="7">
    <source>
        <dbReference type="ARBA" id="ARBA00023136"/>
    </source>
</evidence>
<proteinExistence type="inferred from homology"/>
<feature type="transmembrane region" description="Helical" evidence="10">
    <location>
        <begin position="114"/>
        <end position="136"/>
    </location>
</feature>
<gene>
    <name evidence="10 11" type="primary">plsY</name>
    <name evidence="11" type="ORF">EJN90_12385</name>
</gene>
<reference evidence="12" key="1">
    <citation type="submission" date="2018-12" db="EMBL/GenBank/DDBJ databases">
        <title>Complete genome sequencing of Jeotgalibaca sp. H21T32.</title>
        <authorList>
            <person name="Bae J.-W."/>
            <person name="Lee S.-Y."/>
        </authorList>
    </citation>
    <scope>NUCLEOTIDE SEQUENCE [LARGE SCALE GENOMIC DNA]</scope>
    <source>
        <strain evidence="12">H21T32</strain>
    </source>
</reference>
<keyword evidence="7 10" id="KW-0472">Membrane</keyword>
<protein>
    <recommendedName>
        <fullName evidence="10">Glycerol-3-phosphate acyltransferase</fullName>
    </recommendedName>
    <alternativeName>
        <fullName evidence="10">Acyl-PO4 G3P acyltransferase</fullName>
    </alternativeName>
    <alternativeName>
        <fullName evidence="10">Acyl-phosphate--glycerol-3-phosphate acyltransferase</fullName>
    </alternativeName>
    <alternativeName>
        <fullName evidence="10">G3P acyltransferase</fullName>
        <shortName evidence="10">GPAT</shortName>
        <ecNumber evidence="10">2.3.1.275</ecNumber>
    </alternativeName>
    <alternativeName>
        <fullName evidence="10">Lysophosphatidic acid synthase</fullName>
        <shortName evidence="10">LPA synthase</shortName>
    </alternativeName>
</protein>
<dbReference type="Proteomes" id="UP000273326">
    <property type="component" value="Chromosome"/>
</dbReference>
<organism evidence="11 12">
    <name type="scientific">Jeotgalibaca ciconiae</name>
    <dbReference type="NCBI Taxonomy" id="2496265"/>
    <lineage>
        <taxon>Bacteria</taxon>
        <taxon>Bacillati</taxon>
        <taxon>Bacillota</taxon>
        <taxon>Bacilli</taxon>
        <taxon>Lactobacillales</taxon>
        <taxon>Carnobacteriaceae</taxon>
        <taxon>Jeotgalibaca</taxon>
    </lineage>
</organism>